<keyword evidence="1 7" id="KW-0436">Ligase</keyword>
<sequence>MVIGSKLHYLDEIDSTNEYAKRILDKATEGTVVLADIQTSGKGRLDRKWYSPEGGIYLSVILFTDRPLLIPILGGVAVCETFNNYGILLGLKWPNDVMLNEKKVAGILSEVIDTKVILGIGINLNNSKFPVELSDIATSIFIETRKKIDKMSIYRTLCLELDRYYSFLKANNTTEILQKWRDYTIMFSRNVRVELPDRVVLGRAIDIGGDGSLVLMLPDGKIERILAGDIQIVRV</sequence>
<proteinExistence type="predicted"/>
<keyword evidence="3" id="KW-0067">ATP-binding</keyword>
<name>A0A7C4TGI1_UNCW3</name>
<keyword evidence="2" id="KW-0547">Nucleotide-binding</keyword>
<dbReference type="Pfam" id="PF02237">
    <property type="entry name" value="BPL_C"/>
    <property type="match status" value="1"/>
</dbReference>
<protein>
    <recommendedName>
        <fullName evidence="5">biotin--[biotin carboxyl-carrier protein] ligase</fullName>
        <ecNumber evidence="5">6.3.4.15</ecNumber>
    </recommendedName>
</protein>
<comment type="caution">
    <text evidence="7">The sequence shown here is derived from an EMBL/GenBank/DDBJ whole genome shotgun (WGS) entry which is preliminary data.</text>
</comment>
<dbReference type="PROSITE" id="PS51733">
    <property type="entry name" value="BPL_LPL_CATALYTIC"/>
    <property type="match status" value="1"/>
</dbReference>
<dbReference type="AlphaFoldDB" id="A0A7C4TGI1"/>
<gene>
    <name evidence="7" type="ORF">ENV60_04000</name>
</gene>
<accession>A0A7C4TGI1</accession>
<evidence type="ECO:0000256" key="4">
    <source>
        <dbReference type="ARBA" id="ARBA00023267"/>
    </source>
</evidence>
<evidence type="ECO:0000256" key="5">
    <source>
        <dbReference type="ARBA" id="ARBA00024227"/>
    </source>
</evidence>
<dbReference type="Gene3D" id="3.30.930.10">
    <property type="entry name" value="Bira Bifunctional Protein, Domain 2"/>
    <property type="match status" value="1"/>
</dbReference>
<organism evidence="7">
    <name type="scientific">candidate division WOR-3 bacterium</name>
    <dbReference type="NCBI Taxonomy" id="2052148"/>
    <lineage>
        <taxon>Bacteria</taxon>
        <taxon>Bacteria division WOR-3</taxon>
    </lineage>
</organism>
<dbReference type="Gene3D" id="2.30.30.100">
    <property type="match status" value="1"/>
</dbReference>
<dbReference type="SUPFAM" id="SSF55681">
    <property type="entry name" value="Class II aaRS and biotin synthetases"/>
    <property type="match status" value="1"/>
</dbReference>
<dbReference type="SUPFAM" id="SSF50037">
    <property type="entry name" value="C-terminal domain of transcriptional repressors"/>
    <property type="match status" value="1"/>
</dbReference>
<dbReference type="InterPro" id="IPR004408">
    <property type="entry name" value="Biotin_CoA_COase_ligase"/>
</dbReference>
<dbReference type="GO" id="GO:0004077">
    <property type="term" value="F:biotin--[biotin carboxyl-carrier protein] ligase activity"/>
    <property type="evidence" value="ECO:0007669"/>
    <property type="project" value="UniProtKB-EC"/>
</dbReference>
<dbReference type="CDD" id="cd16442">
    <property type="entry name" value="BPL"/>
    <property type="match status" value="1"/>
</dbReference>
<dbReference type="GO" id="GO:0005737">
    <property type="term" value="C:cytoplasm"/>
    <property type="evidence" value="ECO:0007669"/>
    <property type="project" value="TreeGrafter"/>
</dbReference>
<dbReference type="PANTHER" id="PTHR12835:SF5">
    <property type="entry name" value="BIOTIN--PROTEIN LIGASE"/>
    <property type="match status" value="1"/>
</dbReference>
<dbReference type="EMBL" id="DTGZ01000074">
    <property type="protein sequence ID" value="HGV97445.1"/>
    <property type="molecule type" value="Genomic_DNA"/>
</dbReference>
<dbReference type="InterPro" id="IPR045864">
    <property type="entry name" value="aa-tRNA-synth_II/BPL/LPL"/>
</dbReference>
<dbReference type="NCBIfam" id="TIGR00121">
    <property type="entry name" value="birA_ligase"/>
    <property type="match status" value="1"/>
</dbReference>
<dbReference type="InterPro" id="IPR003142">
    <property type="entry name" value="BPL_C"/>
</dbReference>
<feature type="domain" description="BPL/LPL catalytic" evidence="6">
    <location>
        <begin position="1"/>
        <end position="169"/>
    </location>
</feature>
<dbReference type="PANTHER" id="PTHR12835">
    <property type="entry name" value="BIOTIN PROTEIN LIGASE"/>
    <property type="match status" value="1"/>
</dbReference>
<reference evidence="7" key="1">
    <citation type="journal article" date="2020" name="mSystems">
        <title>Genome- and Community-Level Interaction Insights into Carbon Utilization and Element Cycling Functions of Hydrothermarchaeota in Hydrothermal Sediment.</title>
        <authorList>
            <person name="Zhou Z."/>
            <person name="Liu Y."/>
            <person name="Xu W."/>
            <person name="Pan J."/>
            <person name="Luo Z.H."/>
            <person name="Li M."/>
        </authorList>
    </citation>
    <scope>NUCLEOTIDE SEQUENCE [LARGE SCALE GENOMIC DNA]</scope>
    <source>
        <strain evidence="7">SpSt-774</strain>
    </source>
</reference>
<evidence type="ECO:0000313" key="7">
    <source>
        <dbReference type="EMBL" id="HGV97445.1"/>
    </source>
</evidence>
<dbReference type="EC" id="6.3.4.15" evidence="5"/>
<keyword evidence="4" id="KW-0092">Biotin</keyword>
<dbReference type="GO" id="GO:0005524">
    <property type="term" value="F:ATP binding"/>
    <property type="evidence" value="ECO:0007669"/>
    <property type="project" value="UniProtKB-KW"/>
</dbReference>
<dbReference type="Pfam" id="PF03099">
    <property type="entry name" value="BPL_LplA_LipB"/>
    <property type="match status" value="1"/>
</dbReference>
<evidence type="ECO:0000256" key="3">
    <source>
        <dbReference type="ARBA" id="ARBA00022840"/>
    </source>
</evidence>
<dbReference type="InterPro" id="IPR004143">
    <property type="entry name" value="BPL_LPL_catalytic"/>
</dbReference>
<dbReference type="InterPro" id="IPR008988">
    <property type="entry name" value="Transcriptional_repressor_C"/>
</dbReference>
<evidence type="ECO:0000256" key="1">
    <source>
        <dbReference type="ARBA" id="ARBA00022598"/>
    </source>
</evidence>
<evidence type="ECO:0000256" key="2">
    <source>
        <dbReference type="ARBA" id="ARBA00022741"/>
    </source>
</evidence>
<evidence type="ECO:0000259" key="6">
    <source>
        <dbReference type="PROSITE" id="PS51733"/>
    </source>
</evidence>